<dbReference type="Gene3D" id="3.40.50.300">
    <property type="entry name" value="P-loop containing nucleotide triphosphate hydrolases"/>
    <property type="match status" value="1"/>
</dbReference>
<dbReference type="InterPro" id="IPR003439">
    <property type="entry name" value="ABC_transporter-like_ATP-bd"/>
</dbReference>
<evidence type="ECO:0000259" key="9">
    <source>
        <dbReference type="PROSITE" id="PS50929"/>
    </source>
</evidence>
<gene>
    <name evidence="10" type="ORF">ACFPYJ_32505</name>
</gene>
<feature type="transmembrane region" description="Helical" evidence="7">
    <location>
        <begin position="264"/>
        <end position="285"/>
    </location>
</feature>
<keyword evidence="5 7" id="KW-1133">Transmembrane helix</keyword>
<feature type="domain" description="ABC transmembrane type-1" evidence="9">
    <location>
        <begin position="23"/>
        <end position="318"/>
    </location>
</feature>
<evidence type="ECO:0000256" key="6">
    <source>
        <dbReference type="ARBA" id="ARBA00023136"/>
    </source>
</evidence>
<evidence type="ECO:0000256" key="2">
    <source>
        <dbReference type="ARBA" id="ARBA00022692"/>
    </source>
</evidence>
<dbReference type="Pfam" id="PF00664">
    <property type="entry name" value="ABC_membrane"/>
    <property type="match status" value="1"/>
</dbReference>
<dbReference type="PROSITE" id="PS00211">
    <property type="entry name" value="ABC_TRANSPORTER_1"/>
    <property type="match status" value="1"/>
</dbReference>
<dbReference type="InterPro" id="IPR003593">
    <property type="entry name" value="AAA+_ATPase"/>
</dbReference>
<dbReference type="GO" id="GO:0005524">
    <property type="term" value="F:ATP binding"/>
    <property type="evidence" value="ECO:0007669"/>
    <property type="project" value="UniProtKB-KW"/>
</dbReference>
<keyword evidence="4 10" id="KW-0067">ATP-binding</keyword>
<keyword evidence="6 7" id="KW-0472">Membrane</keyword>
<dbReference type="Pfam" id="PF00005">
    <property type="entry name" value="ABC_tran"/>
    <property type="match status" value="1"/>
</dbReference>
<dbReference type="PROSITE" id="PS50929">
    <property type="entry name" value="ABC_TM1F"/>
    <property type="match status" value="1"/>
</dbReference>
<protein>
    <submittedName>
        <fullName evidence="10">ABC transporter ATP-binding protein</fullName>
    </submittedName>
</protein>
<comment type="subcellular location">
    <subcellularLocation>
        <location evidence="1">Cell membrane</location>
        <topology evidence="1">Multi-pass membrane protein</topology>
    </subcellularLocation>
</comment>
<accession>A0ABW0W9M3</accession>
<keyword evidence="2 7" id="KW-0812">Transmembrane</keyword>
<dbReference type="InterPro" id="IPR039421">
    <property type="entry name" value="Type_1_exporter"/>
</dbReference>
<dbReference type="Gene3D" id="1.20.1560.10">
    <property type="entry name" value="ABC transporter type 1, transmembrane domain"/>
    <property type="match status" value="1"/>
</dbReference>
<feature type="transmembrane region" description="Helical" evidence="7">
    <location>
        <begin position="20"/>
        <end position="50"/>
    </location>
</feature>
<dbReference type="InterPro" id="IPR027417">
    <property type="entry name" value="P-loop_NTPase"/>
</dbReference>
<sequence>MAHLLIYFRKLHAFAGLKLYINLIGMVVISMLEGFGIFLLAPMLSIIGLFDSGTGGIPFSSALAGLLQGLSDSLKLTVILTSFILLLIIQGLLQRRQSNLNETIEQGFIRHLRIGVYESLLQSDWTFFLRKRKSDFIHLMTNELARASYGIYQALRMLTTILFTLVQIGFALYLSAPLTACVLVCGLALAVFSRTFIHKSRTIGNETSALSQSYYAGVTDHFNGMKDIKSNRMERQHLIWFRTLCYRMEHNLIQFTRLQMTSQYYYKVTSAVLIALFVFLSFAVFQVQAQRLVFIVIIFSRLWPKFTSLQSSWEQMAQSMSAFGSLINLQQEVDSARELELHDLMNNDNSERMEQSIECRSVNYRYDLNDSAYALKHINLHIPANSMTAIVGKSGAGKSTLIDLLIGLVRPEKGSVLLDGNPLIGDNAISLRNTVGYVSQDPFLFHASIRENLSIAAPDATEEKMWEALRFSASDEFVRLLPQGLDTVLGDRGLRLSGGERQRIVLARAILRKPSILILDEATSALDSENEANIQEALGQLKGKMTIIVIAHRLSTIRHADQVIVLDNGRIVQQGAYQLLSMERGGMFSRLLNYQAQHGT</sequence>
<dbReference type="PROSITE" id="PS50893">
    <property type="entry name" value="ABC_TRANSPORTER_2"/>
    <property type="match status" value="1"/>
</dbReference>
<keyword evidence="11" id="KW-1185">Reference proteome</keyword>
<proteinExistence type="predicted"/>
<dbReference type="PANTHER" id="PTHR24221">
    <property type="entry name" value="ATP-BINDING CASSETTE SUB-FAMILY B"/>
    <property type="match status" value="1"/>
</dbReference>
<organism evidence="10 11">
    <name type="scientific">Paenibacillus solisilvae</name>
    <dbReference type="NCBI Taxonomy" id="2486751"/>
    <lineage>
        <taxon>Bacteria</taxon>
        <taxon>Bacillati</taxon>
        <taxon>Bacillota</taxon>
        <taxon>Bacilli</taxon>
        <taxon>Bacillales</taxon>
        <taxon>Paenibacillaceae</taxon>
        <taxon>Paenibacillus</taxon>
    </lineage>
</organism>
<dbReference type="InterPro" id="IPR036640">
    <property type="entry name" value="ABC1_TM_sf"/>
</dbReference>
<name>A0ABW0W9M3_9BACL</name>
<feature type="transmembrane region" description="Helical" evidence="7">
    <location>
        <begin position="172"/>
        <end position="192"/>
    </location>
</feature>
<evidence type="ECO:0000256" key="1">
    <source>
        <dbReference type="ARBA" id="ARBA00004651"/>
    </source>
</evidence>
<feature type="transmembrane region" description="Helical" evidence="7">
    <location>
        <begin position="76"/>
        <end position="93"/>
    </location>
</feature>
<dbReference type="InterPro" id="IPR011527">
    <property type="entry name" value="ABC1_TM_dom"/>
</dbReference>
<evidence type="ECO:0000259" key="8">
    <source>
        <dbReference type="PROSITE" id="PS50893"/>
    </source>
</evidence>
<evidence type="ECO:0000256" key="3">
    <source>
        <dbReference type="ARBA" id="ARBA00022741"/>
    </source>
</evidence>
<comment type="caution">
    <text evidence="10">The sequence shown here is derived from an EMBL/GenBank/DDBJ whole genome shotgun (WGS) entry which is preliminary data.</text>
</comment>
<feature type="domain" description="ABC transporter" evidence="8">
    <location>
        <begin position="357"/>
        <end position="593"/>
    </location>
</feature>
<reference evidence="11" key="1">
    <citation type="journal article" date="2019" name="Int. J. Syst. Evol. Microbiol.">
        <title>The Global Catalogue of Microorganisms (GCM) 10K type strain sequencing project: providing services to taxonomists for standard genome sequencing and annotation.</title>
        <authorList>
            <consortium name="The Broad Institute Genomics Platform"/>
            <consortium name="The Broad Institute Genome Sequencing Center for Infectious Disease"/>
            <person name="Wu L."/>
            <person name="Ma J."/>
        </authorList>
    </citation>
    <scope>NUCLEOTIDE SEQUENCE [LARGE SCALE GENOMIC DNA]</scope>
    <source>
        <strain evidence="11">CGMCC 1.3240</strain>
    </source>
</reference>
<evidence type="ECO:0000313" key="10">
    <source>
        <dbReference type="EMBL" id="MFC5653754.1"/>
    </source>
</evidence>
<dbReference type="Proteomes" id="UP001596047">
    <property type="component" value="Unassembled WGS sequence"/>
</dbReference>
<dbReference type="SUPFAM" id="SSF52540">
    <property type="entry name" value="P-loop containing nucleoside triphosphate hydrolases"/>
    <property type="match status" value="1"/>
</dbReference>
<evidence type="ECO:0000313" key="11">
    <source>
        <dbReference type="Proteomes" id="UP001596047"/>
    </source>
</evidence>
<evidence type="ECO:0000256" key="5">
    <source>
        <dbReference type="ARBA" id="ARBA00022989"/>
    </source>
</evidence>
<dbReference type="InterPro" id="IPR017871">
    <property type="entry name" value="ABC_transporter-like_CS"/>
</dbReference>
<dbReference type="PANTHER" id="PTHR24221:SF654">
    <property type="entry name" value="ATP-BINDING CASSETTE SUB-FAMILY B MEMBER 6"/>
    <property type="match status" value="1"/>
</dbReference>
<keyword evidence="3" id="KW-0547">Nucleotide-binding</keyword>
<feature type="transmembrane region" description="Helical" evidence="7">
    <location>
        <begin position="149"/>
        <end position="166"/>
    </location>
</feature>
<dbReference type="EMBL" id="JBHSOW010000135">
    <property type="protein sequence ID" value="MFC5653754.1"/>
    <property type="molecule type" value="Genomic_DNA"/>
</dbReference>
<evidence type="ECO:0000256" key="7">
    <source>
        <dbReference type="SAM" id="Phobius"/>
    </source>
</evidence>
<dbReference type="SMART" id="SM00382">
    <property type="entry name" value="AAA"/>
    <property type="match status" value="1"/>
</dbReference>
<evidence type="ECO:0000256" key="4">
    <source>
        <dbReference type="ARBA" id="ARBA00022840"/>
    </source>
</evidence>
<dbReference type="RefSeq" id="WP_379192636.1">
    <property type="nucleotide sequence ID" value="NZ_JBHSOW010000135.1"/>
</dbReference>
<dbReference type="SUPFAM" id="SSF90123">
    <property type="entry name" value="ABC transporter transmembrane region"/>
    <property type="match status" value="1"/>
</dbReference>